<dbReference type="AlphaFoldDB" id="A0A192THC0"/>
<evidence type="ECO:0000313" key="1">
    <source>
        <dbReference type="EMBL" id="ANL86870.1"/>
    </source>
</evidence>
<evidence type="ECO:0000313" key="3">
    <source>
        <dbReference type="Proteomes" id="UP000078551"/>
    </source>
</evidence>
<proteinExistence type="predicted"/>
<dbReference type="Pfam" id="PF21810">
    <property type="entry name" value="DUF6880"/>
    <property type="match status" value="1"/>
</dbReference>
<dbReference type="GeneID" id="45959482"/>
<accession>A0A192THC0</accession>
<reference evidence="2 4" key="2">
    <citation type="submission" date="2020-11" db="EMBL/GenBank/DDBJ databases">
        <title>Indigenous Rhizobia Nodulating Common beans in Western Kenya.</title>
        <authorList>
            <person name="Wekesa C.S."/>
            <person name="Oelmueller R."/>
            <person name="Furch A.C."/>
        </authorList>
    </citation>
    <scope>NUCLEOTIDE SEQUENCE [LARGE SCALE GENOMIC DNA]</scope>
    <source>
        <strain evidence="4">BS3</strain>
        <strain evidence="2">S3</strain>
    </source>
</reference>
<dbReference type="InterPro" id="IPR049245">
    <property type="entry name" value="DUF6880"/>
</dbReference>
<evidence type="ECO:0000313" key="2">
    <source>
        <dbReference type="EMBL" id="QPK08754.1"/>
    </source>
</evidence>
<reference evidence="1 3" key="1">
    <citation type="submission" date="2015-11" db="EMBL/GenBank/DDBJ databases">
        <title>The limits of bacterial species coexistence and the symbiotic plasmid transference in sympatric Rhizobium populations.</title>
        <authorList>
            <person name="Perez-Carrascal O.M."/>
            <person name="VanInsberghe D."/>
            <person name="Juarez S."/>
            <person name="Polz M.F."/>
            <person name="Vinuesa P."/>
            <person name="Gonzalez V."/>
        </authorList>
    </citation>
    <scope>NUCLEOTIDE SEQUENCE [LARGE SCALE GENOMIC DNA]</scope>
    <source>
        <strain evidence="1 3">N771</strain>
    </source>
</reference>
<dbReference type="RefSeq" id="WP_064825744.1">
    <property type="nucleotide sequence ID" value="NZ_CP013532.1"/>
</dbReference>
<dbReference type="EMBL" id="CP064931">
    <property type="protein sequence ID" value="QPK08754.1"/>
    <property type="molecule type" value="Genomic_DNA"/>
</dbReference>
<evidence type="ECO:0000313" key="4">
    <source>
        <dbReference type="Proteomes" id="UP000540266"/>
    </source>
</evidence>
<dbReference type="EMBL" id="CP013568">
    <property type="protein sequence ID" value="ANL86870.1"/>
    <property type="molecule type" value="Genomic_DNA"/>
</dbReference>
<sequence length="478" mass="53068">MAAKTTLNAKNLEALGAQRLAELLIEISTGSAAHKRRLRMELAGNQGSTEVAREIRKRLGSIARAQSVIEWHKVKTVNADLETQRSAIVTVVAADDPKEAFDLIWQFLAVANSIFHRSNSSDIAFIETFHQACADAAVIARSAGIGIDVLADKVFTALQDNDHGQYDPLIAEMVPVLGKDGLERLKSLLVQWSNEPEEKPADADREILGWGGSGPIYQDEIYARHRRLTARIALQDIADAQDDVDAFIAHQPEETLRAPTVAAEIAGRLLSAGRAEEALRILDGIDQRGWFELPFEWQRARAEALDALGRGEEAQAYRWQCFEQSLNGEHLRAFLRKLADFDDVEAEEKAFAFAHGFPDVHRALAFFLAWPAAAEAAKLVSKRQAELDGNLYELMTPAAEMLQEKHPLAATMLLRSMIGFALDYGRSSRYRHAAPHLAECASLAPHIDDFGKTQPHDAYVAELKRQHGKKQGFWSLIR</sequence>
<dbReference type="Proteomes" id="UP000078551">
    <property type="component" value="Chromosome"/>
</dbReference>
<dbReference type="STRING" id="396.AMC85_CH04246"/>
<gene>
    <name evidence="1" type="ORF">AMC81_CH04159</name>
    <name evidence="2" type="ORF">HER27_020335</name>
</gene>
<dbReference type="Proteomes" id="UP000540266">
    <property type="component" value="Chromosome"/>
</dbReference>
<name>A0A192THC0_9HYPH</name>
<organism evidence="2 4">
    <name type="scientific">Rhizobium phaseoli</name>
    <dbReference type="NCBI Taxonomy" id="396"/>
    <lineage>
        <taxon>Bacteria</taxon>
        <taxon>Pseudomonadati</taxon>
        <taxon>Pseudomonadota</taxon>
        <taxon>Alphaproteobacteria</taxon>
        <taxon>Hyphomicrobiales</taxon>
        <taxon>Rhizobiaceae</taxon>
        <taxon>Rhizobium/Agrobacterium group</taxon>
        <taxon>Rhizobium</taxon>
    </lineage>
</organism>
<keyword evidence="3" id="KW-1185">Reference proteome</keyword>
<protein>
    <submittedName>
        <fullName evidence="2">Uncharacterized protein</fullName>
    </submittedName>
</protein>